<feature type="compositionally biased region" description="Basic and acidic residues" evidence="1">
    <location>
        <begin position="132"/>
        <end position="154"/>
    </location>
</feature>
<feature type="region of interest" description="Disordered" evidence="1">
    <location>
        <begin position="130"/>
        <end position="164"/>
    </location>
</feature>
<evidence type="ECO:0000313" key="3">
    <source>
        <dbReference type="EMBL" id="PVD34268.1"/>
    </source>
</evidence>
<organism evidence="3 4">
    <name type="scientific">Pomacea canaliculata</name>
    <name type="common">Golden apple snail</name>
    <dbReference type="NCBI Taxonomy" id="400727"/>
    <lineage>
        <taxon>Eukaryota</taxon>
        <taxon>Metazoa</taxon>
        <taxon>Spiralia</taxon>
        <taxon>Lophotrochozoa</taxon>
        <taxon>Mollusca</taxon>
        <taxon>Gastropoda</taxon>
        <taxon>Caenogastropoda</taxon>
        <taxon>Architaenioglossa</taxon>
        <taxon>Ampullarioidea</taxon>
        <taxon>Ampullariidae</taxon>
        <taxon>Pomacea</taxon>
    </lineage>
</organism>
<reference evidence="3 4" key="1">
    <citation type="submission" date="2018-04" db="EMBL/GenBank/DDBJ databases">
        <title>The genome of golden apple snail Pomacea canaliculata provides insight into stress tolerance and invasive adaptation.</title>
        <authorList>
            <person name="Liu C."/>
            <person name="Liu B."/>
            <person name="Ren Y."/>
            <person name="Zhang Y."/>
            <person name="Wang H."/>
            <person name="Li S."/>
            <person name="Jiang F."/>
            <person name="Yin L."/>
            <person name="Zhang G."/>
            <person name="Qian W."/>
            <person name="Fan W."/>
        </authorList>
    </citation>
    <scope>NUCLEOTIDE SEQUENCE [LARGE SCALE GENOMIC DNA]</scope>
    <source>
        <strain evidence="3">SZHN2017</strain>
        <tissue evidence="3">Muscle</tissue>
    </source>
</reference>
<comment type="caution">
    <text evidence="3">The sequence shown here is derived from an EMBL/GenBank/DDBJ whole genome shotgun (WGS) entry which is preliminary data.</text>
</comment>
<evidence type="ECO:0000256" key="2">
    <source>
        <dbReference type="SAM" id="Phobius"/>
    </source>
</evidence>
<sequence>MVTTALQRAVVWLNALACLERFLVISFPLQSALLRQASGKKLVFVIVAIFLTSLLAHVYLILQRDIQSTGGDTYTFVSSSLLLSNPTTFYVSAFVSRTLFLYFPLALILLLDLAMVFIFRLQAAQNNLRMSRGQDGRNPEEQSDGKKRENRPENHSPATINSSIGSVHPEYGMLKKEHFLYISPF</sequence>
<protein>
    <recommendedName>
        <fullName evidence="5">G-protein coupled receptors family 1 profile domain-containing protein</fullName>
    </recommendedName>
</protein>
<dbReference type="Gene3D" id="1.20.1070.10">
    <property type="entry name" value="Rhodopsin 7-helix transmembrane proteins"/>
    <property type="match status" value="1"/>
</dbReference>
<evidence type="ECO:0000313" key="4">
    <source>
        <dbReference type="Proteomes" id="UP000245119"/>
    </source>
</evidence>
<keyword evidence="2" id="KW-0472">Membrane</keyword>
<accession>A0A2T7PLH3</accession>
<keyword evidence="4" id="KW-1185">Reference proteome</keyword>
<keyword evidence="2" id="KW-1133">Transmembrane helix</keyword>
<dbReference type="EMBL" id="PZQS01000003">
    <property type="protein sequence ID" value="PVD34268.1"/>
    <property type="molecule type" value="Genomic_DNA"/>
</dbReference>
<dbReference type="Proteomes" id="UP000245119">
    <property type="component" value="Linkage Group LG3"/>
</dbReference>
<evidence type="ECO:0008006" key="5">
    <source>
        <dbReference type="Google" id="ProtNLM"/>
    </source>
</evidence>
<gene>
    <name evidence="3" type="ORF">C0Q70_05537</name>
</gene>
<evidence type="ECO:0000256" key="1">
    <source>
        <dbReference type="SAM" id="MobiDB-lite"/>
    </source>
</evidence>
<proteinExistence type="predicted"/>
<keyword evidence="2" id="KW-0812">Transmembrane</keyword>
<feature type="transmembrane region" description="Helical" evidence="2">
    <location>
        <begin position="99"/>
        <end position="121"/>
    </location>
</feature>
<name>A0A2T7PLH3_POMCA</name>
<feature type="transmembrane region" description="Helical" evidence="2">
    <location>
        <begin position="42"/>
        <end position="62"/>
    </location>
</feature>
<dbReference type="SUPFAM" id="SSF81321">
    <property type="entry name" value="Family A G protein-coupled receptor-like"/>
    <property type="match status" value="1"/>
</dbReference>
<dbReference type="AlphaFoldDB" id="A0A2T7PLH3"/>